<proteinExistence type="predicted"/>
<reference evidence="1" key="2">
    <citation type="journal article" date="2015" name="Fish Shellfish Immunol.">
        <title>Early steps in the European eel (Anguilla anguilla)-Vibrio vulnificus interaction in the gills: Role of the RtxA13 toxin.</title>
        <authorList>
            <person name="Callol A."/>
            <person name="Pajuelo D."/>
            <person name="Ebbesson L."/>
            <person name="Teles M."/>
            <person name="MacKenzie S."/>
            <person name="Amaro C."/>
        </authorList>
    </citation>
    <scope>NUCLEOTIDE SEQUENCE</scope>
</reference>
<protein>
    <submittedName>
        <fullName evidence="1">Uncharacterized protein</fullName>
    </submittedName>
</protein>
<dbReference type="AlphaFoldDB" id="A0A0E9RWA7"/>
<dbReference type="EMBL" id="GBXM01075118">
    <property type="protein sequence ID" value="JAH33459.1"/>
    <property type="molecule type" value="Transcribed_RNA"/>
</dbReference>
<name>A0A0E9RWA7_ANGAN</name>
<accession>A0A0E9RWA7</accession>
<evidence type="ECO:0000313" key="1">
    <source>
        <dbReference type="EMBL" id="JAH33459.1"/>
    </source>
</evidence>
<sequence length="34" mass="4151">MRLRHLLRFPPIFCNEILRLFHLEVCALNRNESV</sequence>
<organism evidence="1">
    <name type="scientific">Anguilla anguilla</name>
    <name type="common">European freshwater eel</name>
    <name type="synonym">Muraena anguilla</name>
    <dbReference type="NCBI Taxonomy" id="7936"/>
    <lineage>
        <taxon>Eukaryota</taxon>
        <taxon>Metazoa</taxon>
        <taxon>Chordata</taxon>
        <taxon>Craniata</taxon>
        <taxon>Vertebrata</taxon>
        <taxon>Euteleostomi</taxon>
        <taxon>Actinopterygii</taxon>
        <taxon>Neopterygii</taxon>
        <taxon>Teleostei</taxon>
        <taxon>Anguilliformes</taxon>
        <taxon>Anguillidae</taxon>
        <taxon>Anguilla</taxon>
    </lineage>
</organism>
<reference evidence="1" key="1">
    <citation type="submission" date="2014-11" db="EMBL/GenBank/DDBJ databases">
        <authorList>
            <person name="Amaro Gonzalez C."/>
        </authorList>
    </citation>
    <scope>NUCLEOTIDE SEQUENCE</scope>
</reference>